<name>A0A3D5IWS9_9FLAO</name>
<organism evidence="1 2">
    <name type="scientific">Zunongwangia profunda</name>
    <dbReference type="NCBI Taxonomy" id="398743"/>
    <lineage>
        <taxon>Bacteria</taxon>
        <taxon>Pseudomonadati</taxon>
        <taxon>Bacteroidota</taxon>
        <taxon>Flavobacteriia</taxon>
        <taxon>Flavobacteriales</taxon>
        <taxon>Flavobacteriaceae</taxon>
        <taxon>Zunongwangia</taxon>
    </lineage>
</organism>
<reference evidence="1 2" key="1">
    <citation type="journal article" date="2018" name="Nat. Biotechnol.">
        <title>A standardized bacterial taxonomy based on genome phylogeny substantially revises the tree of life.</title>
        <authorList>
            <person name="Parks D.H."/>
            <person name="Chuvochina M."/>
            <person name="Waite D.W."/>
            <person name="Rinke C."/>
            <person name="Skarshewski A."/>
            <person name="Chaumeil P.A."/>
            <person name="Hugenholtz P."/>
        </authorList>
    </citation>
    <scope>NUCLEOTIDE SEQUENCE [LARGE SCALE GENOMIC DNA]</scope>
    <source>
        <strain evidence="1">UBA9359</strain>
    </source>
</reference>
<dbReference type="Proteomes" id="UP000264330">
    <property type="component" value="Unassembled WGS sequence"/>
</dbReference>
<accession>A0A3D5IWS9</accession>
<dbReference type="EMBL" id="DPMF01000007">
    <property type="protein sequence ID" value="HCV79490.1"/>
    <property type="molecule type" value="Genomic_DNA"/>
</dbReference>
<sequence>MFGNPDFCHTEILSLPCVIIFPVKFKLKLYKIDSGFFREYLKAKVLKVYPILKIIASAFFYPGKFELTLKM</sequence>
<proteinExistence type="predicted"/>
<protein>
    <submittedName>
        <fullName evidence="1">Uncharacterized protein</fullName>
    </submittedName>
</protein>
<evidence type="ECO:0000313" key="2">
    <source>
        <dbReference type="Proteomes" id="UP000264330"/>
    </source>
</evidence>
<gene>
    <name evidence="1" type="ORF">DGQ38_00365</name>
</gene>
<comment type="caution">
    <text evidence="1">The sequence shown here is derived from an EMBL/GenBank/DDBJ whole genome shotgun (WGS) entry which is preliminary data.</text>
</comment>
<evidence type="ECO:0000313" key="1">
    <source>
        <dbReference type="EMBL" id="HCV79490.1"/>
    </source>
</evidence>
<dbReference type="AlphaFoldDB" id="A0A3D5IWS9"/>